<evidence type="ECO:0000313" key="2">
    <source>
        <dbReference type="Proteomes" id="UP001304640"/>
    </source>
</evidence>
<evidence type="ECO:0000313" key="1">
    <source>
        <dbReference type="EMBL" id="BEQ12900.1"/>
    </source>
</evidence>
<organism evidence="1 2">
    <name type="scientific">Pseudomonas phage Ep4</name>
    <dbReference type="NCBI Taxonomy" id="3057492"/>
    <lineage>
        <taxon>Viruses</taxon>
        <taxon>Duplodnaviria</taxon>
        <taxon>Heunggongvirae</taxon>
        <taxon>Uroviricota</taxon>
        <taxon>Caudoviricetes</taxon>
        <taxon>Autographivirales</taxon>
        <taxon>Autoscriptoviridae</taxon>
        <taxon>Corkvirinae</taxon>
        <taxon>Actinidiaevirus</taxon>
        <taxon>Actinidiaevirus Ep4</taxon>
    </lineage>
</organism>
<dbReference type="EMBL" id="LC776701">
    <property type="protein sequence ID" value="BEQ12900.1"/>
    <property type="molecule type" value="Genomic_DNA"/>
</dbReference>
<dbReference type="InterPro" id="IPR038996">
    <property type="entry name" value="Gp14"/>
</dbReference>
<name>A0AAU9E6V8_9CAUD</name>
<sequence>MFWMLAGVALQAAQAIGAANTQKTLDKIENKRTKEYNKLVRTQAAKSFNEIAVQKSVLSAQTAQALTSVDSQGLQLKAQRGLQAAGTDTMGASVEQNLADVDMKVADAKYLLQYNEQISDLSLNAAVDQVADSATGATRIAKPVLNTWGAALGSVAGNFAVSAFENKAKTGSFMGNTASRNQGLN</sequence>
<gene>
    <name evidence="1" type="ORF">Ep4_041</name>
</gene>
<proteinExistence type="predicted"/>
<accession>A0AAU9E6V8</accession>
<reference evidence="1 2" key="1">
    <citation type="submission" date="2023-07" db="EMBL/GenBank/DDBJ databases">
        <title>Complete genome sequence of Pseudomonas phage Ep4.</title>
        <authorList>
            <person name="Aono M."/>
            <person name="Yagi H."/>
            <person name="Kobayashi K."/>
        </authorList>
    </citation>
    <scope>NUCLEOTIDE SEQUENCE [LARGE SCALE GENOMIC DNA]</scope>
    <source>
        <strain evidence="1 2">Ep4</strain>
    </source>
</reference>
<dbReference type="Pfam" id="PF24072">
    <property type="entry name" value="T7_gp14"/>
    <property type="match status" value="1"/>
</dbReference>
<keyword evidence="2" id="KW-1185">Reference proteome</keyword>
<dbReference type="Proteomes" id="UP001304640">
    <property type="component" value="Segment"/>
</dbReference>
<protein>
    <submittedName>
        <fullName evidence="1">Internal virion protein A</fullName>
    </submittedName>
</protein>